<dbReference type="Gene3D" id="3.20.20.80">
    <property type="entry name" value="Glycosidases"/>
    <property type="match status" value="1"/>
</dbReference>
<evidence type="ECO:0000256" key="5">
    <source>
        <dbReference type="ARBA" id="ARBA00023295"/>
    </source>
</evidence>
<keyword evidence="7" id="KW-0732">Signal</keyword>
<dbReference type="OrthoDB" id="5823761at2759"/>
<comment type="caution">
    <text evidence="9">The sequence shown here is derived from an EMBL/GenBank/DDBJ whole genome shotgun (WGS) entry which is preliminary data.</text>
</comment>
<keyword evidence="10" id="KW-1185">Reference proteome</keyword>
<gene>
    <name evidence="9" type="ORF">CAC42_7463</name>
</gene>
<dbReference type="EC" id="3.2.1.4" evidence="3"/>
<evidence type="ECO:0000256" key="4">
    <source>
        <dbReference type="ARBA" id="ARBA00022801"/>
    </source>
</evidence>
<keyword evidence="4 6" id="KW-0378">Hydrolase</keyword>
<dbReference type="Proteomes" id="UP000243797">
    <property type="component" value="Unassembled WGS sequence"/>
</dbReference>
<evidence type="ECO:0000256" key="2">
    <source>
        <dbReference type="ARBA" id="ARBA00005641"/>
    </source>
</evidence>
<name>A0A2K1QX79_9PEZI</name>
<dbReference type="STRING" id="2082308.A0A2K1QX79"/>
<comment type="catalytic activity">
    <reaction evidence="1">
        <text>Endohydrolysis of (1-&gt;4)-beta-D-glucosidic linkages in cellulose, lichenin and cereal beta-D-glucans.</text>
        <dbReference type="EC" id="3.2.1.4"/>
    </reaction>
</comment>
<feature type="chain" id="PRO_5014438892" description="cellulase" evidence="7">
    <location>
        <begin position="19"/>
        <end position="345"/>
    </location>
</feature>
<dbReference type="PANTHER" id="PTHR34142">
    <property type="entry name" value="ENDO-BETA-1,4-GLUCANASE A"/>
    <property type="match status" value="1"/>
</dbReference>
<dbReference type="PANTHER" id="PTHR34142:SF1">
    <property type="entry name" value="GLYCOSIDE HYDROLASE FAMILY 5 DOMAIN-CONTAINING PROTEIN"/>
    <property type="match status" value="1"/>
</dbReference>
<evidence type="ECO:0000256" key="3">
    <source>
        <dbReference type="ARBA" id="ARBA00012601"/>
    </source>
</evidence>
<dbReference type="EMBL" id="NKHZ01000031">
    <property type="protein sequence ID" value="PNS19619.1"/>
    <property type="molecule type" value="Genomic_DNA"/>
</dbReference>
<feature type="domain" description="Glycoside hydrolase family 5" evidence="8">
    <location>
        <begin position="35"/>
        <end position="309"/>
    </location>
</feature>
<evidence type="ECO:0000313" key="9">
    <source>
        <dbReference type="EMBL" id="PNS19619.1"/>
    </source>
</evidence>
<feature type="signal peptide" evidence="7">
    <location>
        <begin position="1"/>
        <end position="18"/>
    </location>
</feature>
<evidence type="ECO:0000259" key="8">
    <source>
        <dbReference type="Pfam" id="PF00150"/>
    </source>
</evidence>
<organism evidence="9 10">
    <name type="scientific">Sphaceloma murrayae</name>
    <dbReference type="NCBI Taxonomy" id="2082308"/>
    <lineage>
        <taxon>Eukaryota</taxon>
        <taxon>Fungi</taxon>
        <taxon>Dikarya</taxon>
        <taxon>Ascomycota</taxon>
        <taxon>Pezizomycotina</taxon>
        <taxon>Dothideomycetes</taxon>
        <taxon>Dothideomycetidae</taxon>
        <taxon>Myriangiales</taxon>
        <taxon>Elsinoaceae</taxon>
        <taxon>Sphaceloma</taxon>
    </lineage>
</organism>
<dbReference type="AlphaFoldDB" id="A0A2K1QX79"/>
<sequence>MKFITIIAAAGTAALAVAAPTKRAVKLKLQFWGINESGAEFGQQSLPGLYNKDYTWYDLNAIDTLIARGMNIFRLNLQLERMAQGSLSAPLDKYYLGNLTAQVNHITSRGATAHIAPHNYGRYNNAVITDAAAFKTFWTNLARPFASNPRVMFDTDNEFHDMDQNLVVRLNQAAIDGIRAAGATTQYITPEGNAWSGAWSWTSRPDSTTGLTNGQTMGKLKDPSNKLIYQMHQYLDADSSGTSTTCVNSTIFLNRLQDATGWLRANGKKGIIGEFAGGNNADCLSALKGGLDFLTKNTDVWTGAMWWAAGPWWGNYIFNMEPTSGTDMYTQVLPQLEAVVTVRDR</sequence>
<dbReference type="GO" id="GO:0009251">
    <property type="term" value="P:glucan catabolic process"/>
    <property type="evidence" value="ECO:0007669"/>
    <property type="project" value="TreeGrafter"/>
</dbReference>
<dbReference type="InParanoid" id="A0A2K1QX79"/>
<dbReference type="Pfam" id="PF00150">
    <property type="entry name" value="Cellulase"/>
    <property type="match status" value="1"/>
</dbReference>
<dbReference type="InterPro" id="IPR001547">
    <property type="entry name" value="Glyco_hydro_5"/>
</dbReference>
<dbReference type="GO" id="GO:0008810">
    <property type="term" value="F:cellulase activity"/>
    <property type="evidence" value="ECO:0007669"/>
    <property type="project" value="UniProtKB-EC"/>
</dbReference>
<keyword evidence="5 6" id="KW-0326">Glycosidase</keyword>
<protein>
    <recommendedName>
        <fullName evidence="3">cellulase</fullName>
        <ecNumber evidence="3">3.2.1.4</ecNumber>
    </recommendedName>
</protein>
<evidence type="ECO:0000256" key="7">
    <source>
        <dbReference type="SAM" id="SignalP"/>
    </source>
</evidence>
<evidence type="ECO:0000256" key="6">
    <source>
        <dbReference type="RuleBase" id="RU361153"/>
    </source>
</evidence>
<dbReference type="SUPFAM" id="SSF51445">
    <property type="entry name" value="(Trans)glycosidases"/>
    <property type="match status" value="1"/>
</dbReference>
<accession>A0A2K1QX79</accession>
<evidence type="ECO:0000313" key="10">
    <source>
        <dbReference type="Proteomes" id="UP000243797"/>
    </source>
</evidence>
<proteinExistence type="inferred from homology"/>
<comment type="similarity">
    <text evidence="2 6">Belongs to the glycosyl hydrolase 5 (cellulase A) family.</text>
</comment>
<evidence type="ECO:0000256" key="1">
    <source>
        <dbReference type="ARBA" id="ARBA00000966"/>
    </source>
</evidence>
<dbReference type="InterPro" id="IPR017853">
    <property type="entry name" value="GH"/>
</dbReference>
<reference evidence="9 10" key="1">
    <citation type="submission" date="2017-06" db="EMBL/GenBank/DDBJ databases">
        <title>Draft genome sequence of a variant of Elsinoe murrayae.</title>
        <authorList>
            <person name="Cheng Q."/>
        </authorList>
    </citation>
    <scope>NUCLEOTIDE SEQUENCE [LARGE SCALE GENOMIC DNA]</scope>
    <source>
        <strain evidence="9 10">CQ-2017a</strain>
    </source>
</reference>